<feature type="non-terminal residue" evidence="3">
    <location>
        <position position="147"/>
    </location>
</feature>
<proteinExistence type="predicted"/>
<accession>A0A8J9YNF9</accession>
<protein>
    <recommendedName>
        <fullName evidence="5">Thioredoxin domain-containing protein 12</fullName>
    </recommendedName>
</protein>
<keyword evidence="1" id="KW-0732">Signal</keyword>
<dbReference type="Gene3D" id="3.40.30.10">
    <property type="entry name" value="Glutaredoxin"/>
    <property type="match status" value="1"/>
</dbReference>
<evidence type="ECO:0000313" key="3">
    <source>
        <dbReference type="EMBL" id="CAH0731776.1"/>
    </source>
</evidence>
<sequence length="147" mass="16687">MNGRKLLFDVIVFSTSFYVSYSLMSLFIERYRVKRMDSSGGIAKTFFALIFSKVHCSTFEGKDNGFGNNYVWAGSLESGMRIATHHKKPVMVIIHKSWCSACKNLKPKFANSAEIQTLSKHFVMVNLVDEDEPKNTNFAPDGTYIPR</sequence>
<keyword evidence="2" id="KW-1133">Transmembrane helix</keyword>
<evidence type="ECO:0008006" key="5">
    <source>
        <dbReference type="Google" id="ProtNLM"/>
    </source>
</evidence>
<evidence type="ECO:0000256" key="2">
    <source>
        <dbReference type="SAM" id="Phobius"/>
    </source>
</evidence>
<keyword evidence="2" id="KW-0472">Membrane</keyword>
<organism evidence="3 4">
    <name type="scientific">Brenthis ino</name>
    <name type="common">lesser marbled fritillary</name>
    <dbReference type="NCBI Taxonomy" id="405034"/>
    <lineage>
        <taxon>Eukaryota</taxon>
        <taxon>Metazoa</taxon>
        <taxon>Ecdysozoa</taxon>
        <taxon>Arthropoda</taxon>
        <taxon>Hexapoda</taxon>
        <taxon>Insecta</taxon>
        <taxon>Pterygota</taxon>
        <taxon>Neoptera</taxon>
        <taxon>Endopterygota</taxon>
        <taxon>Lepidoptera</taxon>
        <taxon>Glossata</taxon>
        <taxon>Ditrysia</taxon>
        <taxon>Papilionoidea</taxon>
        <taxon>Nymphalidae</taxon>
        <taxon>Heliconiinae</taxon>
        <taxon>Argynnini</taxon>
        <taxon>Brenthis</taxon>
    </lineage>
</organism>
<dbReference type="Proteomes" id="UP000838878">
    <property type="component" value="Chromosome 9"/>
</dbReference>
<evidence type="ECO:0000313" key="4">
    <source>
        <dbReference type="Proteomes" id="UP000838878"/>
    </source>
</evidence>
<gene>
    <name evidence="3" type="ORF">BINO364_LOCUS16565</name>
</gene>
<feature type="transmembrane region" description="Helical" evidence="2">
    <location>
        <begin position="6"/>
        <end position="28"/>
    </location>
</feature>
<keyword evidence="4" id="KW-1185">Reference proteome</keyword>
<reference evidence="3" key="1">
    <citation type="submission" date="2021-12" db="EMBL/GenBank/DDBJ databases">
        <authorList>
            <person name="Martin H S."/>
        </authorList>
    </citation>
    <scope>NUCLEOTIDE SEQUENCE</scope>
</reference>
<evidence type="ECO:0000256" key="1">
    <source>
        <dbReference type="ARBA" id="ARBA00022729"/>
    </source>
</evidence>
<dbReference type="PANTHER" id="PTHR15337:SF11">
    <property type="entry name" value="THIOREDOXIN DOMAIN-CONTAINING PROTEIN"/>
    <property type="match status" value="1"/>
</dbReference>
<dbReference type="EMBL" id="OV170229">
    <property type="protein sequence ID" value="CAH0731776.1"/>
    <property type="molecule type" value="Genomic_DNA"/>
</dbReference>
<dbReference type="GO" id="GO:0005783">
    <property type="term" value="C:endoplasmic reticulum"/>
    <property type="evidence" value="ECO:0007669"/>
    <property type="project" value="TreeGrafter"/>
</dbReference>
<dbReference type="InterPro" id="IPR036249">
    <property type="entry name" value="Thioredoxin-like_sf"/>
</dbReference>
<dbReference type="AlphaFoldDB" id="A0A8J9YNF9"/>
<keyword evidence="2" id="KW-0812">Transmembrane</keyword>
<dbReference type="Pfam" id="PF13899">
    <property type="entry name" value="Thioredoxin_7"/>
    <property type="match status" value="1"/>
</dbReference>
<dbReference type="InterPro" id="IPR051099">
    <property type="entry name" value="AGR/TXD"/>
</dbReference>
<dbReference type="PANTHER" id="PTHR15337">
    <property type="entry name" value="ANTERIOR GRADIENT PROTEIN-RELATED"/>
    <property type="match status" value="1"/>
</dbReference>
<name>A0A8J9YNF9_9NEOP</name>
<dbReference type="OrthoDB" id="262308at2759"/>
<dbReference type="SUPFAM" id="SSF52833">
    <property type="entry name" value="Thioredoxin-like"/>
    <property type="match status" value="1"/>
</dbReference>